<protein>
    <submittedName>
        <fullName evidence="1">SnoaL-like polyketide cyclase</fullName>
    </submittedName>
</protein>
<dbReference type="eggNOG" id="COG3631">
    <property type="taxonomic scope" value="Bacteria"/>
</dbReference>
<dbReference type="GO" id="GO:0030638">
    <property type="term" value="P:polyketide metabolic process"/>
    <property type="evidence" value="ECO:0007669"/>
    <property type="project" value="InterPro"/>
</dbReference>
<name>A0A0K1QTD0_PSEFL</name>
<dbReference type="Gene3D" id="3.10.450.50">
    <property type="match status" value="1"/>
</dbReference>
<accession>A0A0K1QTD0</accession>
<dbReference type="InterPro" id="IPR009959">
    <property type="entry name" value="Cyclase_SnoaL-like"/>
</dbReference>
<dbReference type="EMBL" id="CP010945">
    <property type="protein sequence ID" value="AKV08912.1"/>
    <property type="molecule type" value="Genomic_DNA"/>
</dbReference>
<dbReference type="SUPFAM" id="SSF54427">
    <property type="entry name" value="NTF2-like"/>
    <property type="match status" value="1"/>
</dbReference>
<dbReference type="OrthoDB" id="9182871at2"/>
<dbReference type="RefSeq" id="WP_017338950.1">
    <property type="nucleotide sequence ID" value="NZ_CP010945.1"/>
</dbReference>
<dbReference type="Proteomes" id="UP000017175">
    <property type="component" value="Chromosome"/>
</dbReference>
<sequence length="137" mass="15571">MADNKAVEIVESFWREVWQARDPQAAARFVAEDFIITSGGVDIVGREAFIEWIGVFLSKIEDFTFGSIETFQNHEGTRVASRWKLAGRNQGFIGGRSCRTPFEMLGTAVWEVRPDGLLAHNWVERNSLEVHRDLMAL</sequence>
<dbReference type="InterPro" id="IPR032710">
    <property type="entry name" value="NTF2-like_dom_sf"/>
</dbReference>
<gene>
    <name evidence="1" type="ORF">B723_21985</name>
</gene>
<reference evidence="1 2" key="1">
    <citation type="journal article" date="2012" name="J. Bacteriol.">
        <title>Draft genome sequence of the cyanide-utilizing bacterium Pseudomonas fluorescens strain NCIMB 11764.</title>
        <authorList>
            <person name="Vilo C.A."/>
            <person name="Benedik M.J."/>
            <person name="Kunz D.A."/>
            <person name="Dong Q."/>
        </authorList>
    </citation>
    <scope>NUCLEOTIDE SEQUENCE [LARGE SCALE GENOMIC DNA]</scope>
    <source>
        <strain evidence="1 2">NCIMB 11764</strain>
    </source>
</reference>
<proteinExistence type="predicted"/>
<dbReference type="AlphaFoldDB" id="A0A0K1QTD0"/>
<evidence type="ECO:0000313" key="2">
    <source>
        <dbReference type="Proteomes" id="UP000017175"/>
    </source>
</evidence>
<organism evidence="1 2">
    <name type="scientific">Pseudomonas fluorescens NCIMB 11764</name>
    <dbReference type="NCBI Taxonomy" id="1221522"/>
    <lineage>
        <taxon>Bacteria</taxon>
        <taxon>Pseudomonadati</taxon>
        <taxon>Pseudomonadota</taxon>
        <taxon>Gammaproteobacteria</taxon>
        <taxon>Pseudomonadales</taxon>
        <taxon>Pseudomonadaceae</taxon>
        <taxon>Pseudomonas</taxon>
    </lineage>
</organism>
<evidence type="ECO:0000313" key="1">
    <source>
        <dbReference type="EMBL" id="AKV08912.1"/>
    </source>
</evidence>
<dbReference type="Pfam" id="PF07366">
    <property type="entry name" value="SnoaL"/>
    <property type="match status" value="1"/>
</dbReference>